<dbReference type="GO" id="GO:0003677">
    <property type="term" value="F:DNA binding"/>
    <property type="evidence" value="ECO:0007669"/>
    <property type="project" value="InterPro"/>
</dbReference>
<dbReference type="SUPFAM" id="SSF55785">
    <property type="entry name" value="PYP-like sensor domain (PAS domain)"/>
    <property type="match status" value="1"/>
</dbReference>
<sequence>MTSTNEFGKRLLALLKQKKMSQLRLAEALGVSRTAVNKWTKGGMIDEGNLDRLASHLEVDKIWLKYGEYTNVQPEQGQQQADTGQTRVSNITELHLQESAEIVTWEWDLLTDELQYSDNVEAVYGVRLNTNDDFWALMNDEARDKLVNGYSRIIREGGAHEMDFKIERHGQHRWITSRATGVKGPNGKVTKLLGISLDNTERKNNELRLRKMKQYFDVLLAHMDHPVVFTDKAGEILVSNRQGQADSLDYLELQRLLYQLVMNNKAWLERVCETGKGRLQFQGWEVTAHHHLDDDQQSFLMFEFEQEAGRAAK</sequence>
<dbReference type="Proteomes" id="UP000242757">
    <property type="component" value="Unassembled WGS sequence"/>
</dbReference>
<dbReference type="Gene3D" id="3.30.450.20">
    <property type="entry name" value="PAS domain"/>
    <property type="match status" value="1"/>
</dbReference>
<accession>A0A233RDG5</accession>
<proteinExistence type="predicted"/>
<dbReference type="PANTHER" id="PTHR43304">
    <property type="entry name" value="PHYTOCHROME-LIKE PROTEIN CPH1"/>
    <property type="match status" value="1"/>
</dbReference>
<dbReference type="EMBL" id="NBIM01000004">
    <property type="protein sequence ID" value="OXY81426.1"/>
    <property type="molecule type" value="Genomic_DNA"/>
</dbReference>
<dbReference type="InterPro" id="IPR001387">
    <property type="entry name" value="Cro/C1-type_HTH"/>
</dbReference>
<evidence type="ECO:0000256" key="4">
    <source>
        <dbReference type="ARBA" id="ARBA00022679"/>
    </source>
</evidence>
<evidence type="ECO:0000259" key="7">
    <source>
        <dbReference type="PROSITE" id="PS50943"/>
    </source>
</evidence>
<dbReference type="PROSITE" id="PS50943">
    <property type="entry name" value="HTH_CROC1"/>
    <property type="match status" value="1"/>
</dbReference>
<evidence type="ECO:0000259" key="6">
    <source>
        <dbReference type="PROSITE" id="PS50113"/>
    </source>
</evidence>
<keyword evidence="3" id="KW-0597">Phosphoprotein</keyword>
<evidence type="ECO:0000256" key="3">
    <source>
        <dbReference type="ARBA" id="ARBA00022553"/>
    </source>
</evidence>
<dbReference type="EC" id="2.7.13.3" evidence="2"/>
<dbReference type="Pfam" id="PF08447">
    <property type="entry name" value="PAS_3"/>
    <property type="match status" value="1"/>
</dbReference>
<feature type="domain" description="HTH cro/C1-type" evidence="7">
    <location>
        <begin position="11"/>
        <end position="64"/>
    </location>
</feature>
<dbReference type="InterPro" id="IPR010982">
    <property type="entry name" value="Lambda_DNA-bd_dom_sf"/>
</dbReference>
<keyword evidence="5" id="KW-0418">Kinase</keyword>
<dbReference type="RefSeq" id="WP_094201263.1">
    <property type="nucleotide sequence ID" value="NZ_NBIM01000004.1"/>
</dbReference>
<evidence type="ECO:0000256" key="5">
    <source>
        <dbReference type="ARBA" id="ARBA00022777"/>
    </source>
</evidence>
<dbReference type="Pfam" id="PF01381">
    <property type="entry name" value="HTH_3"/>
    <property type="match status" value="1"/>
</dbReference>
<dbReference type="SMART" id="SM00530">
    <property type="entry name" value="HTH_XRE"/>
    <property type="match status" value="1"/>
</dbReference>
<dbReference type="AlphaFoldDB" id="A0A233RDG5"/>
<dbReference type="PROSITE" id="PS50113">
    <property type="entry name" value="PAC"/>
    <property type="match status" value="1"/>
</dbReference>
<organism evidence="8 9">
    <name type="scientific">Oceanimonas doudoroffii</name>
    <dbReference type="NCBI Taxonomy" id="84158"/>
    <lineage>
        <taxon>Bacteria</taxon>
        <taxon>Pseudomonadati</taxon>
        <taxon>Pseudomonadota</taxon>
        <taxon>Gammaproteobacteria</taxon>
        <taxon>Aeromonadales</taxon>
        <taxon>Aeromonadaceae</taxon>
        <taxon>Oceanimonas</taxon>
    </lineage>
</organism>
<dbReference type="PANTHER" id="PTHR43304:SF1">
    <property type="entry name" value="PAC DOMAIN-CONTAINING PROTEIN"/>
    <property type="match status" value="1"/>
</dbReference>
<dbReference type="CDD" id="cd00093">
    <property type="entry name" value="HTH_XRE"/>
    <property type="match status" value="1"/>
</dbReference>
<feature type="domain" description="PAC" evidence="6">
    <location>
        <begin position="158"/>
        <end position="211"/>
    </location>
</feature>
<protein>
    <recommendedName>
        <fullName evidence="2">histidine kinase</fullName>
        <ecNumber evidence="2">2.7.13.3</ecNumber>
    </recommendedName>
</protein>
<evidence type="ECO:0000256" key="2">
    <source>
        <dbReference type="ARBA" id="ARBA00012438"/>
    </source>
</evidence>
<dbReference type="GO" id="GO:0004673">
    <property type="term" value="F:protein histidine kinase activity"/>
    <property type="evidence" value="ECO:0007669"/>
    <property type="project" value="UniProtKB-EC"/>
</dbReference>
<dbReference type="InterPro" id="IPR035965">
    <property type="entry name" value="PAS-like_dom_sf"/>
</dbReference>
<gene>
    <name evidence="8" type="ORF">B6S08_13160</name>
</gene>
<comment type="caution">
    <text evidence="8">The sequence shown here is derived from an EMBL/GenBank/DDBJ whole genome shotgun (WGS) entry which is preliminary data.</text>
</comment>
<evidence type="ECO:0000313" key="8">
    <source>
        <dbReference type="EMBL" id="OXY81426.1"/>
    </source>
</evidence>
<reference evidence="8 9" key="1">
    <citation type="submission" date="2017-08" db="EMBL/GenBank/DDBJ databases">
        <title>A Genome Sequence of Oceanimonas doudoroffii ATCC 27123T.</title>
        <authorList>
            <person name="Brennan M.A."/>
            <person name="Maclea K.S."/>
            <person name="Mcclelland W.D."/>
            <person name="Trachtenberg A.M."/>
        </authorList>
    </citation>
    <scope>NUCLEOTIDE SEQUENCE [LARGE SCALE GENOMIC DNA]</scope>
    <source>
        <strain evidence="8 9">ATCC 27123</strain>
    </source>
</reference>
<evidence type="ECO:0000313" key="9">
    <source>
        <dbReference type="Proteomes" id="UP000242757"/>
    </source>
</evidence>
<comment type="catalytic activity">
    <reaction evidence="1">
        <text>ATP + protein L-histidine = ADP + protein N-phospho-L-histidine.</text>
        <dbReference type="EC" id="2.7.13.3"/>
    </reaction>
</comment>
<dbReference type="InterPro" id="IPR000700">
    <property type="entry name" value="PAS-assoc_C"/>
</dbReference>
<keyword evidence="9" id="KW-1185">Reference proteome</keyword>
<keyword evidence="4" id="KW-0808">Transferase</keyword>
<dbReference type="SUPFAM" id="SSF47413">
    <property type="entry name" value="lambda repressor-like DNA-binding domains"/>
    <property type="match status" value="1"/>
</dbReference>
<dbReference type="InterPro" id="IPR013655">
    <property type="entry name" value="PAS_fold_3"/>
</dbReference>
<dbReference type="Gene3D" id="2.10.70.100">
    <property type="match status" value="1"/>
</dbReference>
<name>A0A233RDG5_9GAMM</name>
<dbReference type="Gene3D" id="1.10.260.40">
    <property type="entry name" value="lambda repressor-like DNA-binding domains"/>
    <property type="match status" value="1"/>
</dbReference>
<dbReference type="InterPro" id="IPR052162">
    <property type="entry name" value="Sensor_kinase/Photoreceptor"/>
</dbReference>
<evidence type="ECO:0000256" key="1">
    <source>
        <dbReference type="ARBA" id="ARBA00000085"/>
    </source>
</evidence>
<dbReference type="OrthoDB" id="9787514at2"/>